<dbReference type="PANTHER" id="PTHR18964:SF174">
    <property type="entry name" value="D-ALLOSE KINASE-RELATED"/>
    <property type="match status" value="1"/>
</dbReference>
<reference evidence="2 3" key="1">
    <citation type="submission" date="2018-11" db="EMBL/GenBank/DDBJ databases">
        <title>Vibrio ponticus strain CAIM 1751 pathogenic for the snapper Lutjanus guttatus.</title>
        <authorList>
            <person name="Soto-Rodriguez S."/>
            <person name="Lozano-Olvera R."/>
            <person name="Gomez-Gil B."/>
        </authorList>
    </citation>
    <scope>NUCLEOTIDE SEQUENCE [LARGE SCALE GENOMIC DNA]</scope>
    <source>
        <strain evidence="2 3">CAIM 1751</strain>
    </source>
</reference>
<dbReference type="PROSITE" id="PS01125">
    <property type="entry name" value="ROK"/>
    <property type="match status" value="1"/>
</dbReference>
<dbReference type="InterPro" id="IPR043129">
    <property type="entry name" value="ATPase_NBD"/>
</dbReference>
<dbReference type="InterPro" id="IPR049874">
    <property type="entry name" value="ROK_cs"/>
</dbReference>
<dbReference type="EMBL" id="RKIK01000112">
    <property type="protein sequence ID" value="ROV57820.1"/>
    <property type="molecule type" value="Genomic_DNA"/>
</dbReference>
<dbReference type="Gene3D" id="3.30.420.40">
    <property type="match status" value="2"/>
</dbReference>
<dbReference type="PANTHER" id="PTHR18964">
    <property type="entry name" value="ROK (REPRESSOR, ORF, KINASE) FAMILY"/>
    <property type="match status" value="1"/>
</dbReference>
<comment type="caution">
    <text evidence="2">The sequence shown here is derived from an EMBL/GenBank/DDBJ whole genome shotgun (WGS) entry which is preliminary data.</text>
</comment>
<dbReference type="Proteomes" id="UP000278792">
    <property type="component" value="Unassembled WGS sequence"/>
</dbReference>
<organism evidence="2 3">
    <name type="scientific">Vibrio ponticus</name>
    <dbReference type="NCBI Taxonomy" id="265668"/>
    <lineage>
        <taxon>Bacteria</taxon>
        <taxon>Pseudomonadati</taxon>
        <taxon>Pseudomonadota</taxon>
        <taxon>Gammaproteobacteria</taxon>
        <taxon>Vibrionales</taxon>
        <taxon>Vibrionaceae</taxon>
        <taxon>Vibrio</taxon>
    </lineage>
</organism>
<evidence type="ECO:0000256" key="1">
    <source>
        <dbReference type="ARBA" id="ARBA00023277"/>
    </source>
</evidence>
<name>A0A3N3DTM4_9VIBR</name>
<dbReference type="AlphaFoldDB" id="A0A3N3DTM4"/>
<evidence type="ECO:0000313" key="2">
    <source>
        <dbReference type="EMBL" id="ROV57820.1"/>
    </source>
</evidence>
<dbReference type="Pfam" id="PF00480">
    <property type="entry name" value="ROK"/>
    <property type="match status" value="1"/>
</dbReference>
<dbReference type="InterPro" id="IPR000600">
    <property type="entry name" value="ROK"/>
</dbReference>
<dbReference type="SUPFAM" id="SSF53067">
    <property type="entry name" value="Actin-like ATPase domain"/>
    <property type="match status" value="1"/>
</dbReference>
<dbReference type="RefSeq" id="WP_123783594.1">
    <property type="nucleotide sequence ID" value="NZ_RKIK01000112.1"/>
</dbReference>
<proteinExistence type="predicted"/>
<gene>
    <name evidence="2" type="ORF">EGH82_21320</name>
</gene>
<dbReference type="GO" id="GO:0004396">
    <property type="term" value="F:hexokinase activity"/>
    <property type="evidence" value="ECO:0007669"/>
    <property type="project" value="TreeGrafter"/>
</dbReference>
<evidence type="ECO:0000313" key="3">
    <source>
        <dbReference type="Proteomes" id="UP000278792"/>
    </source>
</evidence>
<protein>
    <submittedName>
        <fullName evidence="2">ROK family protein</fullName>
    </submittedName>
</protein>
<keyword evidence="1" id="KW-0119">Carbohydrate metabolism</keyword>
<accession>A0A3N3DTM4</accession>
<sequence length="306" mass="32176">MLIGLDIGGTKIEGVIVSPDGGDVVKRIRVDTPKSSYQAFLAAVKSVIDSLMETTKVQSIGVGCCGSINRTTGKMQGANILYLNGEDFLGDLRAYYSLPVALTNDANCLAISEFETGAAKAALNSCLAVIIGTGCGSGIVIHGNIVDGQHGLGGEIGHNPLPSYDPEKDGPATQCYCGSYNCNELFVSGTGFERTWAQKHDKLSAKAIFYRYADGDKDAVAHVEYYADCLARVLGSIVNVIDPEVIVLGGGVSNQSAIYSLVEQKLKHYTFSKNVTTPVKQALHGDSSGVLGAAYLPVMSGLVQLG</sequence>